<evidence type="ECO:0000313" key="2">
    <source>
        <dbReference type="Proteomes" id="UP000807785"/>
    </source>
</evidence>
<proteinExistence type="predicted"/>
<accession>A0A9D7E317</accession>
<reference evidence="1" key="1">
    <citation type="submission" date="2020-10" db="EMBL/GenBank/DDBJ databases">
        <title>Connecting structure to function with the recovery of over 1000 high-quality activated sludge metagenome-assembled genomes encoding full-length rRNA genes using long-read sequencing.</title>
        <authorList>
            <person name="Singleton C.M."/>
            <person name="Petriglieri F."/>
            <person name="Kristensen J.M."/>
            <person name="Kirkegaard R.H."/>
            <person name="Michaelsen T.Y."/>
            <person name="Andersen M.H."/>
            <person name="Karst S.M."/>
            <person name="Dueholm M.S."/>
            <person name="Nielsen P.H."/>
            <person name="Albertsen M."/>
        </authorList>
    </citation>
    <scope>NUCLEOTIDE SEQUENCE</scope>
    <source>
        <strain evidence="1">Bjer_18-Q3-R1-45_BAT3C.347</strain>
    </source>
</reference>
<sequence length="187" mass="21058">MNFSETIATLSSASAFDLYRLRAAIDRVLDQPGWMVAVQSRLRIGQAIEYFDPATNRSHTGQVLELRRKQAVVLDPTTQKRWLISYAAINLDGADVEIREQPRRGLGRNEVAIDDVVGFVDRNHQQRSGRIIRLNDKTVTLHCGQQQWRVPYSFLHRVVDSSAFSGEAMELKVLDSTVMTQTGEGDG</sequence>
<protein>
    <submittedName>
        <fullName evidence="1">Uncharacterized protein</fullName>
    </submittedName>
</protein>
<organism evidence="1 2">
    <name type="scientific">Candidatus Methylophosphatis roskildensis</name>
    <dbReference type="NCBI Taxonomy" id="2899263"/>
    <lineage>
        <taxon>Bacteria</taxon>
        <taxon>Pseudomonadati</taxon>
        <taxon>Pseudomonadota</taxon>
        <taxon>Betaproteobacteria</taxon>
        <taxon>Nitrosomonadales</taxon>
        <taxon>Sterolibacteriaceae</taxon>
        <taxon>Candidatus Methylophosphatis</taxon>
    </lineage>
</organism>
<gene>
    <name evidence="1" type="ORF">IPH26_09780</name>
</gene>
<dbReference type="Proteomes" id="UP000807785">
    <property type="component" value="Unassembled WGS sequence"/>
</dbReference>
<evidence type="ECO:0000313" key="1">
    <source>
        <dbReference type="EMBL" id="MBK6973214.1"/>
    </source>
</evidence>
<comment type="caution">
    <text evidence="1">The sequence shown here is derived from an EMBL/GenBank/DDBJ whole genome shotgun (WGS) entry which is preliminary data.</text>
</comment>
<dbReference type="EMBL" id="JADJEV010000003">
    <property type="protein sequence ID" value="MBK6973214.1"/>
    <property type="molecule type" value="Genomic_DNA"/>
</dbReference>
<dbReference type="AlphaFoldDB" id="A0A9D7E317"/>
<name>A0A9D7E317_9PROT</name>